<evidence type="ECO:0000313" key="2">
    <source>
        <dbReference type="Proteomes" id="UP000185911"/>
    </source>
</evidence>
<dbReference type="EMBL" id="MSYM01000008">
    <property type="protein sequence ID" value="OLP07602.1"/>
    <property type="molecule type" value="Genomic_DNA"/>
</dbReference>
<organism evidence="1 2">
    <name type="scientific">Rhodoferax antarcticus ANT.BR</name>
    <dbReference type="NCBI Taxonomy" id="1111071"/>
    <lineage>
        <taxon>Bacteria</taxon>
        <taxon>Pseudomonadati</taxon>
        <taxon>Pseudomonadota</taxon>
        <taxon>Betaproteobacteria</taxon>
        <taxon>Burkholderiales</taxon>
        <taxon>Comamonadaceae</taxon>
        <taxon>Rhodoferax</taxon>
    </lineage>
</organism>
<name>A0A1Q8YHY1_9BURK</name>
<keyword evidence="2" id="KW-1185">Reference proteome</keyword>
<evidence type="ECO:0000313" key="1">
    <source>
        <dbReference type="EMBL" id="OLP07602.1"/>
    </source>
</evidence>
<accession>A0A1Q8YHY1</accession>
<dbReference type="AlphaFoldDB" id="A0A1Q8YHY1"/>
<dbReference type="Proteomes" id="UP000185911">
    <property type="component" value="Unassembled WGS sequence"/>
</dbReference>
<comment type="caution">
    <text evidence="1">The sequence shown here is derived from an EMBL/GenBank/DDBJ whole genome shotgun (WGS) entry which is preliminary data.</text>
</comment>
<reference evidence="1 2" key="1">
    <citation type="submission" date="2017-01" db="EMBL/GenBank/DDBJ databases">
        <title>Genome sequence of Rhodoferax antarcticus ANT.BR, a psychrophilic purple nonsulfur bacterium from an Antarctic microbial mat.</title>
        <authorList>
            <person name="Baker J."/>
            <person name="Riester C."/>
            <person name="Skinner B."/>
            <person name="Newell A."/>
            <person name="Swingley W."/>
            <person name="Madigan M."/>
            <person name="Jung D."/>
            <person name="Asao M."/>
            <person name="Chen M."/>
            <person name="Loughlin P."/>
            <person name="Pan H."/>
            <person name="Lin S."/>
            <person name="Li N."/>
            <person name="Shaw J."/>
            <person name="Prado M."/>
            <person name="Sherman C."/>
            <person name="Li X."/>
            <person name="Tang J."/>
            <person name="Blankenship R."/>
            <person name="Zhao T."/>
            <person name="Touchman J."/>
            <person name="Sattley M."/>
        </authorList>
    </citation>
    <scope>NUCLEOTIDE SEQUENCE [LARGE SCALE GENOMIC DNA]</scope>
    <source>
        <strain evidence="1 2">ANT.BR</strain>
    </source>
</reference>
<protein>
    <submittedName>
        <fullName evidence="1">Uncharacterized protein</fullName>
    </submittedName>
</protein>
<gene>
    <name evidence="1" type="ORF">BLL52_1432</name>
</gene>
<proteinExistence type="predicted"/>
<sequence>MSRHVDNLDRLCNKLHRRFGEQDSLCVQAKEALETSKAQEQQSSKQYDWSVPYRVLIQNQQSEYMQQIQRPATRPLSAS</sequence>